<evidence type="ECO:0000313" key="2">
    <source>
        <dbReference type="Proteomes" id="UP001358586"/>
    </source>
</evidence>
<sequence>MGQNLFSIVFEDEDDLERIMEGPCPPECDKKDLMHAVGSTFGSVIRSEIKGEFCRLKVNLDVQKPLRRGHGVKDCMSISSEERVKTEDNLPYSIALKVESSIKGKKSIWLGSLKKKTMIQCNYTGMEEPDSNSKCSTDLLMPKTQIDMKMEKVSKKDPNVLEASDGEENNKFNDGIDSLGKRMTTVEEKLQKNQSSMAENQRDEMKENFDVNMSERILGKRKFNHEGLVENVTYPTNESPVKKAKANKDREDGYANFDCKQTVSHFQHVKRTENAEAHNLASEALKMDRHTDANHRHATTTLIGAGNNTSKNGQVVTETEVDRGWKRHL</sequence>
<dbReference type="Proteomes" id="UP001358586">
    <property type="component" value="Chromosome 1"/>
</dbReference>
<accession>A0ABR0R0M4</accession>
<organism evidence="1 2">
    <name type="scientific">Gossypium arboreum</name>
    <name type="common">Tree cotton</name>
    <name type="synonym">Gossypium nanking</name>
    <dbReference type="NCBI Taxonomy" id="29729"/>
    <lineage>
        <taxon>Eukaryota</taxon>
        <taxon>Viridiplantae</taxon>
        <taxon>Streptophyta</taxon>
        <taxon>Embryophyta</taxon>
        <taxon>Tracheophyta</taxon>
        <taxon>Spermatophyta</taxon>
        <taxon>Magnoliopsida</taxon>
        <taxon>eudicotyledons</taxon>
        <taxon>Gunneridae</taxon>
        <taxon>Pentapetalae</taxon>
        <taxon>rosids</taxon>
        <taxon>malvids</taxon>
        <taxon>Malvales</taxon>
        <taxon>Malvaceae</taxon>
        <taxon>Malvoideae</taxon>
        <taxon>Gossypium</taxon>
    </lineage>
</organism>
<protein>
    <submittedName>
        <fullName evidence="1">Uncharacterized protein</fullName>
    </submittedName>
</protein>
<evidence type="ECO:0000313" key="1">
    <source>
        <dbReference type="EMBL" id="KAK5844657.1"/>
    </source>
</evidence>
<name>A0ABR0R0M4_GOSAR</name>
<keyword evidence="2" id="KW-1185">Reference proteome</keyword>
<proteinExistence type="predicted"/>
<dbReference type="EMBL" id="JARKNE010000001">
    <property type="protein sequence ID" value="KAK5844657.1"/>
    <property type="molecule type" value="Genomic_DNA"/>
</dbReference>
<comment type="caution">
    <text evidence="1">The sequence shown here is derived from an EMBL/GenBank/DDBJ whole genome shotgun (WGS) entry which is preliminary data.</text>
</comment>
<reference evidence="1 2" key="1">
    <citation type="submission" date="2023-03" db="EMBL/GenBank/DDBJ databases">
        <title>WGS of Gossypium arboreum.</title>
        <authorList>
            <person name="Yu D."/>
        </authorList>
    </citation>
    <scope>NUCLEOTIDE SEQUENCE [LARGE SCALE GENOMIC DNA]</scope>
    <source>
        <tissue evidence="1">Leaf</tissue>
    </source>
</reference>
<gene>
    <name evidence="1" type="ORF">PVK06_000797</name>
</gene>